<sequence length="137" mass="15541">MQKLYEMNAVLQKKTSQVADRLSIASRTLRKAGSSLHTCHHSSASACRPLDPPLSPGIQIRRPDQLKQYTSFSRKTMAACRTKQLSMYVRCPDAKREKRPRWLALDLLRIPAIGFKVRPFSTPRQAAQSGRSISFRT</sequence>
<evidence type="ECO:0000313" key="1">
    <source>
        <dbReference type="EMBL" id="KAJ4147123.1"/>
    </source>
</evidence>
<proteinExistence type="predicted"/>
<organism evidence="1 2">
    <name type="scientific">Akanthomyces muscarius</name>
    <name type="common">Entomopathogenic fungus</name>
    <name type="synonym">Lecanicillium muscarium</name>
    <dbReference type="NCBI Taxonomy" id="2231603"/>
    <lineage>
        <taxon>Eukaryota</taxon>
        <taxon>Fungi</taxon>
        <taxon>Dikarya</taxon>
        <taxon>Ascomycota</taxon>
        <taxon>Pezizomycotina</taxon>
        <taxon>Sordariomycetes</taxon>
        <taxon>Hypocreomycetidae</taxon>
        <taxon>Hypocreales</taxon>
        <taxon>Cordycipitaceae</taxon>
        <taxon>Akanthomyces</taxon>
    </lineage>
</organism>
<reference evidence="1" key="1">
    <citation type="journal article" date="2023" name="Access Microbiol">
        <title>De-novo genome assembly for Akanthomyces muscarius, a biocontrol agent of insect agricultural pests.</title>
        <authorList>
            <person name="Erdos Z."/>
            <person name="Studholme D.J."/>
            <person name="Raymond B."/>
            <person name="Sharma M."/>
        </authorList>
    </citation>
    <scope>NUCLEOTIDE SEQUENCE</scope>
    <source>
        <strain evidence="1">Ve6</strain>
    </source>
</reference>
<comment type="caution">
    <text evidence="1">The sequence shown here is derived from an EMBL/GenBank/DDBJ whole genome shotgun (WGS) entry which is preliminary data.</text>
</comment>
<gene>
    <name evidence="1" type="ORF">LMH87_001670</name>
</gene>
<name>A0A9W8Q6Y8_AKAMU</name>
<dbReference type="EMBL" id="JAJHUN010000010">
    <property type="protein sequence ID" value="KAJ4147123.1"/>
    <property type="molecule type" value="Genomic_DNA"/>
</dbReference>
<dbReference type="KEGG" id="amus:LMH87_001670"/>
<dbReference type="GeneID" id="80888829"/>
<dbReference type="RefSeq" id="XP_056050064.1">
    <property type="nucleotide sequence ID" value="XM_056192981.1"/>
</dbReference>
<evidence type="ECO:0000313" key="2">
    <source>
        <dbReference type="Proteomes" id="UP001144673"/>
    </source>
</evidence>
<dbReference type="AlphaFoldDB" id="A0A9W8Q6Y8"/>
<accession>A0A9W8Q6Y8</accession>
<keyword evidence="2" id="KW-1185">Reference proteome</keyword>
<dbReference type="Proteomes" id="UP001144673">
    <property type="component" value="Chromosome 3"/>
</dbReference>
<protein>
    <submittedName>
        <fullName evidence="1">Uncharacterized protein</fullName>
    </submittedName>
</protein>